<evidence type="ECO:0000256" key="4">
    <source>
        <dbReference type="ARBA" id="ARBA00023163"/>
    </source>
</evidence>
<evidence type="ECO:0000256" key="3">
    <source>
        <dbReference type="ARBA" id="ARBA00023125"/>
    </source>
</evidence>
<feature type="compositionally biased region" description="Basic and acidic residues" evidence="5">
    <location>
        <begin position="341"/>
        <end position="351"/>
    </location>
</feature>
<dbReference type="CDD" id="cd06288">
    <property type="entry name" value="PBP1_sucrose_transcription_regulator"/>
    <property type="match status" value="1"/>
</dbReference>
<dbReference type="Pfam" id="PF00356">
    <property type="entry name" value="LacI"/>
    <property type="match status" value="1"/>
</dbReference>
<dbReference type="EMBL" id="PYAX01000016">
    <property type="protein sequence ID" value="PSL52042.1"/>
    <property type="molecule type" value="Genomic_DNA"/>
</dbReference>
<sequence>MRTRRVTLADVAKVVGVSQTTVSLVLSGRGPDLRISEAVQRRVREAAIEMEYRRNRASSGHGGAATRTIAFVSDSVAGSRLAGDLVAGAHGAARRHGVTLLSGETEGDAGLERTLIEAMRGYPVDGIVLACAHTRTISVPPGLAAGPAVLLNAVPREPSPLLSVLPDEVRGGRSAARLLLDAGHGEGIHVIGADADGHDVPPGRSSVVDRLTGIRRELGEVGVEVESGRPCRWWLPEHGFDATRELLGTTRPRALICLDDRLAFGAYQALQDAGLTVPDDVSVVSFDDHPVAAWLRPGLTTVALPHHELGAKAVDLLVAEVGQRDAGRSERGRRHYVPMPVRDRDSVAPPR</sequence>
<keyword evidence="1" id="KW-0678">Repressor</keyword>
<protein>
    <submittedName>
        <fullName evidence="7">LacI family transcriptional regulator</fullName>
    </submittedName>
</protein>
<dbReference type="Pfam" id="PF13377">
    <property type="entry name" value="Peripla_BP_3"/>
    <property type="match status" value="1"/>
</dbReference>
<evidence type="ECO:0000256" key="5">
    <source>
        <dbReference type="SAM" id="MobiDB-lite"/>
    </source>
</evidence>
<keyword evidence="4" id="KW-0804">Transcription</keyword>
<feature type="domain" description="HTH lacI-type" evidence="6">
    <location>
        <begin position="6"/>
        <end position="63"/>
    </location>
</feature>
<dbReference type="AlphaFoldDB" id="A0A2P8I0R8"/>
<feature type="region of interest" description="Disordered" evidence="5">
    <location>
        <begin position="328"/>
        <end position="351"/>
    </location>
</feature>
<dbReference type="InterPro" id="IPR046335">
    <property type="entry name" value="LacI/GalR-like_sensor"/>
</dbReference>
<gene>
    <name evidence="7" type="ORF">B0I31_116118</name>
</gene>
<dbReference type="PROSITE" id="PS00356">
    <property type="entry name" value="HTH_LACI_1"/>
    <property type="match status" value="1"/>
</dbReference>
<accession>A0A2P8I0R8</accession>
<dbReference type="Proteomes" id="UP000241118">
    <property type="component" value="Unassembled WGS sequence"/>
</dbReference>
<comment type="caution">
    <text evidence="7">The sequence shown here is derived from an EMBL/GenBank/DDBJ whole genome shotgun (WGS) entry which is preliminary data.</text>
</comment>
<dbReference type="PANTHER" id="PTHR30146">
    <property type="entry name" value="LACI-RELATED TRANSCRIPTIONAL REPRESSOR"/>
    <property type="match status" value="1"/>
</dbReference>
<evidence type="ECO:0000259" key="6">
    <source>
        <dbReference type="PROSITE" id="PS50932"/>
    </source>
</evidence>
<organism evidence="7 8">
    <name type="scientific">Saccharothrix carnea</name>
    <dbReference type="NCBI Taxonomy" id="1280637"/>
    <lineage>
        <taxon>Bacteria</taxon>
        <taxon>Bacillati</taxon>
        <taxon>Actinomycetota</taxon>
        <taxon>Actinomycetes</taxon>
        <taxon>Pseudonocardiales</taxon>
        <taxon>Pseudonocardiaceae</taxon>
        <taxon>Saccharothrix</taxon>
    </lineage>
</organism>
<dbReference type="Gene3D" id="3.40.50.2300">
    <property type="match status" value="2"/>
</dbReference>
<keyword evidence="3" id="KW-0238">DNA-binding</keyword>
<evidence type="ECO:0000313" key="8">
    <source>
        <dbReference type="Proteomes" id="UP000241118"/>
    </source>
</evidence>
<evidence type="ECO:0000313" key="7">
    <source>
        <dbReference type="EMBL" id="PSL52042.1"/>
    </source>
</evidence>
<dbReference type="InterPro" id="IPR000843">
    <property type="entry name" value="HTH_LacI"/>
</dbReference>
<name>A0A2P8I0R8_SACCR</name>
<dbReference type="GO" id="GO:0003700">
    <property type="term" value="F:DNA-binding transcription factor activity"/>
    <property type="evidence" value="ECO:0007669"/>
    <property type="project" value="TreeGrafter"/>
</dbReference>
<keyword evidence="8" id="KW-1185">Reference proteome</keyword>
<dbReference type="GO" id="GO:0000976">
    <property type="term" value="F:transcription cis-regulatory region binding"/>
    <property type="evidence" value="ECO:0007669"/>
    <property type="project" value="TreeGrafter"/>
</dbReference>
<dbReference type="SUPFAM" id="SSF47413">
    <property type="entry name" value="lambda repressor-like DNA-binding domains"/>
    <property type="match status" value="1"/>
</dbReference>
<dbReference type="RefSeq" id="WP_106619443.1">
    <property type="nucleotide sequence ID" value="NZ_PYAX01000016.1"/>
</dbReference>
<reference evidence="7 8" key="1">
    <citation type="submission" date="2018-03" db="EMBL/GenBank/DDBJ databases">
        <title>Genomic Encyclopedia of Type Strains, Phase III (KMG-III): the genomes of soil and plant-associated and newly described type strains.</title>
        <authorList>
            <person name="Whitman W."/>
        </authorList>
    </citation>
    <scope>NUCLEOTIDE SEQUENCE [LARGE SCALE GENOMIC DNA]</scope>
    <source>
        <strain evidence="7 8">CGMCC 4.7097</strain>
    </source>
</reference>
<keyword evidence="2" id="KW-0805">Transcription regulation</keyword>
<dbReference type="OrthoDB" id="9798934at2"/>
<evidence type="ECO:0000256" key="2">
    <source>
        <dbReference type="ARBA" id="ARBA00023015"/>
    </source>
</evidence>
<dbReference type="SUPFAM" id="SSF53822">
    <property type="entry name" value="Periplasmic binding protein-like I"/>
    <property type="match status" value="1"/>
</dbReference>
<dbReference type="InterPro" id="IPR028082">
    <property type="entry name" value="Peripla_BP_I"/>
</dbReference>
<dbReference type="InterPro" id="IPR010982">
    <property type="entry name" value="Lambda_DNA-bd_dom_sf"/>
</dbReference>
<proteinExistence type="predicted"/>
<dbReference type="PROSITE" id="PS50932">
    <property type="entry name" value="HTH_LACI_2"/>
    <property type="match status" value="1"/>
</dbReference>
<evidence type="ECO:0000256" key="1">
    <source>
        <dbReference type="ARBA" id="ARBA00022491"/>
    </source>
</evidence>
<dbReference type="CDD" id="cd01392">
    <property type="entry name" value="HTH_LacI"/>
    <property type="match status" value="1"/>
</dbReference>
<dbReference type="PANTHER" id="PTHR30146:SF148">
    <property type="entry name" value="HTH-TYPE TRANSCRIPTIONAL REPRESSOR PURR-RELATED"/>
    <property type="match status" value="1"/>
</dbReference>
<dbReference type="Gene3D" id="1.10.260.40">
    <property type="entry name" value="lambda repressor-like DNA-binding domains"/>
    <property type="match status" value="1"/>
</dbReference>
<dbReference type="SMART" id="SM00354">
    <property type="entry name" value="HTH_LACI"/>
    <property type="match status" value="1"/>
</dbReference>